<protein>
    <submittedName>
        <fullName evidence="1">Uncharacterized protein</fullName>
    </submittedName>
</protein>
<keyword evidence="2" id="KW-1185">Reference proteome</keyword>
<name>A0A919XFS2_9BACL</name>
<evidence type="ECO:0000313" key="2">
    <source>
        <dbReference type="Proteomes" id="UP000679779"/>
    </source>
</evidence>
<dbReference type="EMBL" id="BORQ01000003">
    <property type="protein sequence ID" value="GIO31997.1"/>
    <property type="molecule type" value="Genomic_DNA"/>
</dbReference>
<proteinExistence type="predicted"/>
<comment type="caution">
    <text evidence="1">The sequence shown here is derived from an EMBL/GenBank/DDBJ whole genome shotgun (WGS) entry which is preliminary data.</text>
</comment>
<reference evidence="1" key="1">
    <citation type="submission" date="2021-03" db="EMBL/GenBank/DDBJ databases">
        <title>Antimicrobial resistance genes in bacteria isolated from Japanese honey, and their potential for conferring macrolide and lincosamide resistance in the American foulbrood pathogen Paenibacillus larvae.</title>
        <authorList>
            <person name="Okamoto M."/>
            <person name="Kumagai M."/>
            <person name="Kanamori H."/>
            <person name="Takamatsu D."/>
        </authorList>
    </citation>
    <scope>NUCLEOTIDE SEQUENCE</scope>
    <source>
        <strain evidence="1">J2TS6</strain>
    </source>
</reference>
<organism evidence="1 2">
    <name type="scientific">Paenibacillus albilobatus</name>
    <dbReference type="NCBI Taxonomy" id="2716884"/>
    <lineage>
        <taxon>Bacteria</taxon>
        <taxon>Bacillati</taxon>
        <taxon>Bacillota</taxon>
        <taxon>Bacilli</taxon>
        <taxon>Bacillales</taxon>
        <taxon>Paenibacillaceae</taxon>
        <taxon>Paenibacillus</taxon>
    </lineage>
</organism>
<dbReference type="Proteomes" id="UP000679779">
    <property type="component" value="Unassembled WGS sequence"/>
</dbReference>
<accession>A0A919XFS2</accession>
<evidence type="ECO:0000313" key="1">
    <source>
        <dbReference type="EMBL" id="GIO31997.1"/>
    </source>
</evidence>
<sequence>MLSESCDFSTRKGHTWLNLIFNPADYSVGSRPDKIQLLAKEYALLQFRTGYRGKGGGGSTSILCNILLETF</sequence>
<dbReference type="AlphaFoldDB" id="A0A919XFS2"/>
<gene>
    <name evidence="1" type="ORF">J2TS6_31380</name>
</gene>